<accession>A0A0C2MVU8</accession>
<organism evidence="1 2">
    <name type="scientific">Thelohanellus kitauei</name>
    <name type="common">Myxosporean</name>
    <dbReference type="NCBI Taxonomy" id="669202"/>
    <lineage>
        <taxon>Eukaryota</taxon>
        <taxon>Metazoa</taxon>
        <taxon>Cnidaria</taxon>
        <taxon>Myxozoa</taxon>
        <taxon>Myxosporea</taxon>
        <taxon>Bivalvulida</taxon>
        <taxon>Platysporina</taxon>
        <taxon>Myxobolidae</taxon>
        <taxon>Thelohanellus</taxon>
    </lineage>
</organism>
<sequence length="199" mass="23013">MKFIYTKGEIDFADYHLVLPSSSYYYLDRHIIDVLIRRTSETTRAAYLIDENIAPFFGNVPQDHPVFEGHVTSAELFVCAPMKLAFLQLRSYFHCSNSYFAKILCKFIGKMKFKNITVVSCASHIFFDDVDQSIGALLLKSESKSEETIFVADDRISVRKIIFPCTDYEGYFPKLYRSGMAFEFMKRFPDCACLFGIFH</sequence>
<dbReference type="InterPro" id="IPR016562">
    <property type="entry name" value="Proteasome_assmbl_chp_2_euk"/>
</dbReference>
<dbReference type="Gene3D" id="3.40.50.10900">
    <property type="entry name" value="PAC-like subunit"/>
    <property type="match status" value="1"/>
</dbReference>
<dbReference type="EMBL" id="JWZT01001749">
    <property type="protein sequence ID" value="KII71486.1"/>
    <property type="molecule type" value="Genomic_DNA"/>
</dbReference>
<dbReference type="AlphaFoldDB" id="A0A0C2MVU8"/>
<dbReference type="PANTHER" id="PTHR12970:SF1">
    <property type="entry name" value="PROTEASOME ASSEMBLY CHAPERONE 2"/>
    <property type="match status" value="1"/>
</dbReference>
<protein>
    <submittedName>
        <fullName evidence="1">Uncharacterized protein</fullName>
    </submittedName>
</protein>
<dbReference type="PANTHER" id="PTHR12970">
    <property type="entry name" value="PROTEASOME ASSEMBLY CHAPERONE 2"/>
    <property type="match status" value="1"/>
</dbReference>
<comment type="caution">
    <text evidence="1">The sequence shown here is derived from an EMBL/GenBank/DDBJ whole genome shotgun (WGS) entry which is preliminary data.</text>
</comment>
<dbReference type="Proteomes" id="UP000031668">
    <property type="component" value="Unassembled WGS sequence"/>
</dbReference>
<dbReference type="GO" id="GO:0005829">
    <property type="term" value="C:cytosol"/>
    <property type="evidence" value="ECO:0007669"/>
    <property type="project" value="TreeGrafter"/>
</dbReference>
<dbReference type="GO" id="GO:0005634">
    <property type="term" value="C:nucleus"/>
    <property type="evidence" value="ECO:0007669"/>
    <property type="project" value="TreeGrafter"/>
</dbReference>
<dbReference type="GO" id="GO:0043248">
    <property type="term" value="P:proteasome assembly"/>
    <property type="evidence" value="ECO:0007669"/>
    <property type="project" value="TreeGrafter"/>
</dbReference>
<name>A0A0C2MVU8_THEKT</name>
<keyword evidence="2" id="KW-1185">Reference proteome</keyword>
<proteinExistence type="predicted"/>
<dbReference type="InterPro" id="IPR038389">
    <property type="entry name" value="PSMG2_sf"/>
</dbReference>
<gene>
    <name evidence="1" type="ORF">RF11_11455</name>
</gene>
<evidence type="ECO:0000313" key="2">
    <source>
        <dbReference type="Proteomes" id="UP000031668"/>
    </source>
</evidence>
<evidence type="ECO:0000313" key="1">
    <source>
        <dbReference type="EMBL" id="KII71486.1"/>
    </source>
</evidence>
<reference evidence="1 2" key="1">
    <citation type="journal article" date="2014" name="Genome Biol. Evol.">
        <title>The genome of the myxosporean Thelohanellus kitauei shows adaptations to nutrient acquisition within its fish host.</title>
        <authorList>
            <person name="Yang Y."/>
            <person name="Xiong J."/>
            <person name="Zhou Z."/>
            <person name="Huo F."/>
            <person name="Miao W."/>
            <person name="Ran C."/>
            <person name="Liu Y."/>
            <person name="Zhang J."/>
            <person name="Feng J."/>
            <person name="Wang M."/>
            <person name="Wang M."/>
            <person name="Wang L."/>
            <person name="Yao B."/>
        </authorList>
    </citation>
    <scope>NUCLEOTIDE SEQUENCE [LARGE SCALE GENOMIC DNA]</scope>
    <source>
        <strain evidence="1">Wuqing</strain>
    </source>
</reference>